<feature type="domain" description="KAP NTPase" evidence="1">
    <location>
        <begin position="20"/>
        <end position="302"/>
    </location>
</feature>
<evidence type="ECO:0000259" key="1">
    <source>
        <dbReference type="Pfam" id="PF07693"/>
    </source>
</evidence>
<dbReference type="InterPro" id="IPR027417">
    <property type="entry name" value="P-loop_NTPase"/>
</dbReference>
<dbReference type="InterPro" id="IPR052754">
    <property type="entry name" value="NTPase_KAP_P-loop"/>
</dbReference>
<dbReference type="Gene3D" id="3.40.50.300">
    <property type="entry name" value="P-loop containing nucleotide triphosphate hydrolases"/>
    <property type="match status" value="1"/>
</dbReference>
<dbReference type="KEGG" id="dvn:HQ394_15540"/>
<reference evidence="2 3" key="1">
    <citation type="submission" date="2020-05" db="EMBL/GenBank/DDBJ databases">
        <title>Complete closed genome sequence of Defluviicoccus vanus.</title>
        <authorList>
            <person name="Bessarab I."/>
            <person name="Arumugam K."/>
            <person name="Maszenan A.M."/>
            <person name="Seviour R.J."/>
            <person name="Williams R.B."/>
        </authorList>
    </citation>
    <scope>NUCLEOTIDE SEQUENCE [LARGE SCALE GENOMIC DNA]</scope>
    <source>
        <strain evidence="2 3">Ben 114</strain>
    </source>
</reference>
<evidence type="ECO:0000313" key="2">
    <source>
        <dbReference type="EMBL" id="QNT70484.1"/>
    </source>
</evidence>
<proteinExistence type="predicted"/>
<dbReference type="PANTHER" id="PTHR22674:SF6">
    <property type="entry name" value="NTPASE KAP FAMILY P-LOOP DOMAIN-CONTAINING PROTEIN 1"/>
    <property type="match status" value="1"/>
</dbReference>
<dbReference type="RefSeq" id="WP_190260962.1">
    <property type="nucleotide sequence ID" value="NZ_CP053923.1"/>
</dbReference>
<gene>
    <name evidence="2" type="ORF">HQ394_15540</name>
</gene>
<dbReference type="SUPFAM" id="SSF52540">
    <property type="entry name" value="P-loop containing nucleoside triphosphate hydrolases"/>
    <property type="match status" value="1"/>
</dbReference>
<organism evidence="2 3">
    <name type="scientific">Defluviicoccus vanus</name>
    <dbReference type="NCBI Taxonomy" id="111831"/>
    <lineage>
        <taxon>Bacteria</taxon>
        <taxon>Pseudomonadati</taxon>
        <taxon>Pseudomonadota</taxon>
        <taxon>Alphaproteobacteria</taxon>
        <taxon>Rhodospirillales</taxon>
        <taxon>Rhodospirillaceae</taxon>
        <taxon>Defluviicoccus</taxon>
    </lineage>
</organism>
<dbReference type="PANTHER" id="PTHR22674">
    <property type="entry name" value="NTPASE, KAP FAMILY P-LOOP DOMAIN-CONTAINING 1"/>
    <property type="match status" value="1"/>
</dbReference>
<sequence length="713" mass="79150">MTLSNDQPIATPSDDRFGLDPFAAAIAKSIASMAAPAGVVLAVNGAWGTGKSSAINLIRHHLQAPIDAGYIVIVPFNPWWFAGADTLTLAFFQELNKAIGPSLPKTARKSLANLGRCVSAVGAVAGALANLKAPGLGELIESVAGLVGRLSSNQRTVDQEHKDLSNALSEQKKRFLVIIDDIDRLSPDDALTIFRLVKSVGRLPNVIYLLAFDRAIAERIVAERFPTEGPSYLEKIIQGAFELPPPLVDVLRQQVVEAAVQVMGEPGEQQRVRFWNVFYDVVAPYIRTPRDVTRIANHLAITWPAVAGNVDRADFLALATLQVFDAALYSAIREHPSELCGAGDRVGQRPQDIAEHYDNLMGIATRPERERPRLRGVLQRLFPRLDSVWANVWHGDGSDWRRERLIASAENFQSYFAFAPSEDVIPAERIEALITRADDRDYVATAFREALARRRRNGSTSAALLLEELTVRARDIDANRVGALTATLFALGDELDVEADVVRGFGMGNNQLRLHWLFNVLVTERFEDDERDRIYRDAMADAALHWAVNFAERCIACYQPRDGKLHEPLVSQQAAAQFRTISLEKIAQSVENGSIITHPRINLLMFAWSRLAPDGAAHVRSWTDEALDHDAFVIAMARAIPSESWSRSMGIDSMGDRVGRRSVRVDLRPYEQILDVERFETRVNQLIDAGSRSNEDVTVLRHYRDLQRGGHGD</sequence>
<name>A0A7H1N448_9PROT</name>
<evidence type="ECO:0000313" key="3">
    <source>
        <dbReference type="Proteomes" id="UP000516369"/>
    </source>
</evidence>
<dbReference type="AlphaFoldDB" id="A0A7H1N448"/>
<protein>
    <submittedName>
        <fullName evidence="2">NTPase</fullName>
    </submittedName>
</protein>
<accession>A0A7H1N448</accession>
<dbReference type="Pfam" id="PF07693">
    <property type="entry name" value="KAP_NTPase"/>
    <property type="match status" value="1"/>
</dbReference>
<dbReference type="InterPro" id="IPR011646">
    <property type="entry name" value="KAP_P-loop"/>
</dbReference>
<dbReference type="EMBL" id="CP053923">
    <property type="protein sequence ID" value="QNT70484.1"/>
    <property type="molecule type" value="Genomic_DNA"/>
</dbReference>
<keyword evidence="3" id="KW-1185">Reference proteome</keyword>
<dbReference type="Proteomes" id="UP000516369">
    <property type="component" value="Chromosome"/>
</dbReference>